<reference evidence="5" key="1">
    <citation type="submission" date="2013-09" db="EMBL/GenBank/DDBJ databases">
        <authorList>
            <person name="Zeng Z."/>
            <person name="Chen C."/>
        </authorList>
    </citation>
    <scope>NUCLEOTIDE SEQUENCE [LARGE SCALE GENOMIC DNA]</scope>
    <source>
        <strain evidence="5">DK69</strain>
    </source>
</reference>
<comment type="caution">
    <text evidence="4">The sequence shown here is derived from an EMBL/GenBank/DDBJ whole genome shotgun (WGS) entry which is preliminary data.</text>
</comment>
<dbReference type="Proteomes" id="UP000030149">
    <property type="component" value="Unassembled WGS sequence"/>
</dbReference>
<protein>
    <recommendedName>
        <fullName evidence="3">LamG-like jellyroll fold domain-containing protein</fullName>
    </recommendedName>
</protein>
<dbReference type="STRING" id="1107311.Q767_07110"/>
<organism evidence="4 5">
    <name type="scientific">Flavobacterium enshiense DK69</name>
    <dbReference type="NCBI Taxonomy" id="1107311"/>
    <lineage>
        <taxon>Bacteria</taxon>
        <taxon>Pseudomonadati</taxon>
        <taxon>Bacteroidota</taxon>
        <taxon>Flavobacteriia</taxon>
        <taxon>Flavobacteriales</taxon>
        <taxon>Flavobacteriaceae</taxon>
        <taxon>Flavobacterium</taxon>
    </lineage>
</organism>
<keyword evidence="5" id="KW-1185">Reference proteome</keyword>
<feature type="domain" description="LamG-like jellyroll fold" evidence="3">
    <location>
        <begin position="81"/>
        <end position="211"/>
    </location>
</feature>
<evidence type="ECO:0000313" key="5">
    <source>
        <dbReference type="Proteomes" id="UP000030149"/>
    </source>
</evidence>
<name>A0A0A2N6F0_9FLAO</name>
<keyword evidence="1" id="KW-0732">Signal</keyword>
<dbReference type="GO" id="GO:0004553">
    <property type="term" value="F:hydrolase activity, hydrolyzing O-glycosyl compounds"/>
    <property type="evidence" value="ECO:0007669"/>
    <property type="project" value="UniProtKB-ARBA"/>
</dbReference>
<dbReference type="InterPro" id="IPR006558">
    <property type="entry name" value="LamG-like"/>
</dbReference>
<keyword evidence="2" id="KW-1015">Disulfide bond</keyword>
<accession>A0A0A2N6F0</accession>
<gene>
    <name evidence="4" type="ORF">Q767_07110</name>
</gene>
<dbReference type="Gene3D" id="2.60.120.200">
    <property type="match status" value="1"/>
</dbReference>
<dbReference type="Pfam" id="PF18962">
    <property type="entry name" value="Por_Secre_tail"/>
    <property type="match status" value="1"/>
</dbReference>
<dbReference type="SMART" id="SM00560">
    <property type="entry name" value="LamGL"/>
    <property type="match status" value="1"/>
</dbReference>
<dbReference type="eggNOG" id="COG0366">
    <property type="taxonomic scope" value="Bacteria"/>
</dbReference>
<evidence type="ECO:0000256" key="1">
    <source>
        <dbReference type="ARBA" id="ARBA00022729"/>
    </source>
</evidence>
<dbReference type="eggNOG" id="COG4886">
    <property type="taxonomic scope" value="Bacteria"/>
</dbReference>
<proteinExistence type="predicted"/>
<dbReference type="InterPro" id="IPR026444">
    <property type="entry name" value="Secre_tail"/>
</dbReference>
<dbReference type="GO" id="GO:0005975">
    <property type="term" value="P:carbohydrate metabolic process"/>
    <property type="evidence" value="ECO:0007669"/>
    <property type="project" value="UniProtKB-ARBA"/>
</dbReference>
<reference evidence="4 5" key="2">
    <citation type="journal article" date="2015" name="Stand. Genomic Sci.">
        <title>High quality draft genomic sequence of Flavobacterium enshiense DK69(T) and comparison among Flavobacterium genomes.</title>
        <authorList>
            <person name="Zeng Z."/>
            <person name="Chen C."/>
            <person name="Du H."/>
            <person name="Wang G."/>
            <person name="Li M."/>
        </authorList>
    </citation>
    <scope>NUCLEOTIDE SEQUENCE [LARGE SCALE GENOMIC DNA]</scope>
    <source>
        <strain evidence="4 5">DK69</strain>
    </source>
</reference>
<dbReference type="InterPro" id="IPR013320">
    <property type="entry name" value="ConA-like_dom_sf"/>
</dbReference>
<dbReference type="AlphaFoldDB" id="A0A0A2N6F0"/>
<dbReference type="SUPFAM" id="SSF49899">
    <property type="entry name" value="Concanavalin A-like lectins/glucanases"/>
    <property type="match status" value="1"/>
</dbReference>
<evidence type="ECO:0000259" key="3">
    <source>
        <dbReference type="SMART" id="SM00560"/>
    </source>
</evidence>
<dbReference type="EMBL" id="JRLZ01000005">
    <property type="protein sequence ID" value="KGO96025.1"/>
    <property type="molecule type" value="Genomic_DNA"/>
</dbReference>
<dbReference type="Pfam" id="PF13385">
    <property type="entry name" value="Laminin_G_3"/>
    <property type="match status" value="1"/>
</dbReference>
<dbReference type="NCBIfam" id="TIGR04183">
    <property type="entry name" value="Por_Secre_tail"/>
    <property type="match status" value="1"/>
</dbReference>
<evidence type="ECO:0000313" key="4">
    <source>
        <dbReference type="EMBL" id="KGO96025.1"/>
    </source>
</evidence>
<evidence type="ECO:0000256" key="2">
    <source>
        <dbReference type="ARBA" id="ARBA00023157"/>
    </source>
</evidence>
<sequence length="304" mass="32846">MLGIAAVKAQVPNHVPTSGLVAYYGFNGNANDATANNYHLTNNGATLTADRNGTANSAYSFNGSYSYLTLSVFPTAFSYDGAHSVSFWMKKNNSATSVTIMNGSTTNGNFIWNVQSTGTATQTGVNKQGNSWTWASGPSVNIGQWEHYTAVYNNQSLTLYKNGVSVGTNTAGYTGVNSTSQPLWIGRGPSGGYFNGTVDDVAIWNRALTPEEVTQVYRGTLSTNDVSQKKSFRIYPNPVSEAIYIQNDSTVETINYQLSDVNGKIVLAGSKNSSELNMLNIKNLAPGIYFLKLNKEESEKIIIK</sequence>
<dbReference type="PATRIC" id="fig|1107311.5.peg.2621"/>